<name>A0AAD4MLY2_9BILA</name>
<evidence type="ECO:0000313" key="3">
    <source>
        <dbReference type="Proteomes" id="UP001201812"/>
    </source>
</evidence>
<sequence length="162" mass="19086">MFKRKMRLKINPPGRRTERWLEFTQDCHFACGKYRNWRDERLACRKFKKPARFKKKSVPPEYASCNHKSRHLKIRESNGKVNGKQIESPMNRVPPEDDTKHIKSLKKKRLPQKKKPVNKNTIIKNALKSIRKNVVKNPSKLPQDKEDKVKPAPIGDQLFPGH</sequence>
<dbReference type="EMBL" id="JAKKPZ010000178">
    <property type="protein sequence ID" value="KAI1699474.1"/>
    <property type="molecule type" value="Genomic_DNA"/>
</dbReference>
<proteinExistence type="predicted"/>
<dbReference type="AlphaFoldDB" id="A0AAD4MLY2"/>
<reference evidence="2" key="1">
    <citation type="submission" date="2022-01" db="EMBL/GenBank/DDBJ databases">
        <title>Genome Sequence Resource for Two Populations of Ditylenchus destructor, the Migratory Endoparasitic Phytonematode.</title>
        <authorList>
            <person name="Zhang H."/>
            <person name="Lin R."/>
            <person name="Xie B."/>
        </authorList>
    </citation>
    <scope>NUCLEOTIDE SEQUENCE</scope>
    <source>
        <strain evidence="2">BazhouSP</strain>
    </source>
</reference>
<feature type="compositionally biased region" description="Basic residues" evidence="1">
    <location>
        <begin position="102"/>
        <end position="117"/>
    </location>
</feature>
<keyword evidence="3" id="KW-1185">Reference proteome</keyword>
<gene>
    <name evidence="2" type="ORF">DdX_17302</name>
</gene>
<evidence type="ECO:0000313" key="2">
    <source>
        <dbReference type="EMBL" id="KAI1699474.1"/>
    </source>
</evidence>
<feature type="region of interest" description="Disordered" evidence="1">
    <location>
        <begin position="58"/>
        <end position="162"/>
    </location>
</feature>
<evidence type="ECO:0000256" key="1">
    <source>
        <dbReference type="SAM" id="MobiDB-lite"/>
    </source>
</evidence>
<dbReference type="Proteomes" id="UP001201812">
    <property type="component" value="Unassembled WGS sequence"/>
</dbReference>
<accession>A0AAD4MLY2</accession>
<protein>
    <submittedName>
        <fullName evidence="2">Uncharacterized protein</fullName>
    </submittedName>
</protein>
<comment type="caution">
    <text evidence="2">The sequence shown here is derived from an EMBL/GenBank/DDBJ whole genome shotgun (WGS) entry which is preliminary data.</text>
</comment>
<organism evidence="2 3">
    <name type="scientific">Ditylenchus destructor</name>
    <dbReference type="NCBI Taxonomy" id="166010"/>
    <lineage>
        <taxon>Eukaryota</taxon>
        <taxon>Metazoa</taxon>
        <taxon>Ecdysozoa</taxon>
        <taxon>Nematoda</taxon>
        <taxon>Chromadorea</taxon>
        <taxon>Rhabditida</taxon>
        <taxon>Tylenchina</taxon>
        <taxon>Tylenchomorpha</taxon>
        <taxon>Sphaerularioidea</taxon>
        <taxon>Anguinidae</taxon>
        <taxon>Anguininae</taxon>
        <taxon>Ditylenchus</taxon>
    </lineage>
</organism>